<dbReference type="GeneID" id="87819718"/>
<evidence type="ECO:0000313" key="2">
    <source>
        <dbReference type="EMBL" id="KAK4145984.1"/>
    </source>
</evidence>
<comment type="caution">
    <text evidence="2">The sequence shown here is derived from an EMBL/GenBank/DDBJ whole genome shotgun (WGS) entry which is preliminary data.</text>
</comment>
<reference evidence="2" key="1">
    <citation type="journal article" date="2023" name="Mol. Phylogenet. Evol.">
        <title>Genome-scale phylogeny and comparative genomics of the fungal order Sordariales.</title>
        <authorList>
            <person name="Hensen N."/>
            <person name="Bonometti L."/>
            <person name="Westerberg I."/>
            <person name="Brannstrom I.O."/>
            <person name="Guillou S."/>
            <person name="Cros-Aarteil S."/>
            <person name="Calhoun S."/>
            <person name="Haridas S."/>
            <person name="Kuo A."/>
            <person name="Mondo S."/>
            <person name="Pangilinan J."/>
            <person name="Riley R."/>
            <person name="LaButti K."/>
            <person name="Andreopoulos B."/>
            <person name="Lipzen A."/>
            <person name="Chen C."/>
            <person name="Yan M."/>
            <person name="Daum C."/>
            <person name="Ng V."/>
            <person name="Clum A."/>
            <person name="Steindorff A."/>
            <person name="Ohm R.A."/>
            <person name="Martin F."/>
            <person name="Silar P."/>
            <person name="Natvig D.O."/>
            <person name="Lalanne C."/>
            <person name="Gautier V."/>
            <person name="Ament-Velasquez S.L."/>
            <person name="Kruys A."/>
            <person name="Hutchinson M.I."/>
            <person name="Powell A.J."/>
            <person name="Barry K."/>
            <person name="Miller A.N."/>
            <person name="Grigoriev I.V."/>
            <person name="Debuchy R."/>
            <person name="Gladieux P."/>
            <person name="Hiltunen Thoren M."/>
            <person name="Johannesson H."/>
        </authorList>
    </citation>
    <scope>NUCLEOTIDE SEQUENCE</scope>
    <source>
        <strain evidence="2">CBS 141.50</strain>
    </source>
</reference>
<gene>
    <name evidence="2" type="ORF">C8A04DRAFT_35277</name>
</gene>
<reference evidence="2" key="2">
    <citation type="submission" date="2023-05" db="EMBL/GenBank/DDBJ databases">
        <authorList>
            <consortium name="Lawrence Berkeley National Laboratory"/>
            <person name="Steindorff A."/>
            <person name="Hensen N."/>
            <person name="Bonometti L."/>
            <person name="Westerberg I."/>
            <person name="Brannstrom I.O."/>
            <person name="Guillou S."/>
            <person name="Cros-Aarteil S."/>
            <person name="Calhoun S."/>
            <person name="Haridas S."/>
            <person name="Kuo A."/>
            <person name="Mondo S."/>
            <person name="Pangilinan J."/>
            <person name="Riley R."/>
            <person name="Labutti K."/>
            <person name="Andreopoulos B."/>
            <person name="Lipzen A."/>
            <person name="Chen C."/>
            <person name="Yanf M."/>
            <person name="Daum C."/>
            <person name="Ng V."/>
            <person name="Clum A."/>
            <person name="Ohm R."/>
            <person name="Martin F."/>
            <person name="Silar P."/>
            <person name="Natvig D."/>
            <person name="Lalanne C."/>
            <person name="Gautier V."/>
            <person name="Ament-Velasquez S.L."/>
            <person name="Kruys A."/>
            <person name="Hutchinson M.I."/>
            <person name="Powell A.J."/>
            <person name="Barry K."/>
            <person name="Miller A.N."/>
            <person name="Grigoriev I.V."/>
            <person name="Debuchy R."/>
            <person name="Gladieux P."/>
            <person name="Thoren M.H."/>
            <person name="Johannesson H."/>
        </authorList>
    </citation>
    <scope>NUCLEOTIDE SEQUENCE</scope>
    <source>
        <strain evidence="2">CBS 141.50</strain>
    </source>
</reference>
<sequence length="448" mass="49367">MKPPFILASNSPPHFTFWHPPPDPEKPACPYQAGFTVEIKRHTPPPPFGDPHYGPGPWPERNDVDLEAVTQTELVLAHPPFEHLNTVSSSSSSPAARTTATATLTILKPLAVDDGRGAQLVVCSVTPSPCPCPQESNNDGHGEFVAKIFDPLYYSFECPHAMSEADDTPWLADVDYSHEAAALDHLEGVMRQGDGRTGLGLAAPRYYGSWTFTLPITHAGKEVQRSVRLVLMEHINGHCIRSVSLDPDLLSRYTEADRLDILAAVLDGSVRQRHAGVDQRDLAARNVILRSAPISSPSGSNKQQSLPQPVIVDYNRAVVFELSRLGKRPCQFAELPQNPICIYWGMILDFGGWIPLEWQESHELYQEWLKERFGGEAAGQYAPVDQQQQQQRPTAGAMTNGGNGAGAQPQRNKGALKDVAPPPTLPPDFKVYWPIPLPWEDPAQPEKR</sequence>
<dbReference type="Proteomes" id="UP001302676">
    <property type="component" value="Unassembled WGS sequence"/>
</dbReference>
<evidence type="ECO:0000256" key="1">
    <source>
        <dbReference type="SAM" id="MobiDB-lite"/>
    </source>
</evidence>
<dbReference type="RefSeq" id="XP_062639355.1">
    <property type="nucleotide sequence ID" value="XM_062783105.1"/>
</dbReference>
<proteinExistence type="predicted"/>
<feature type="compositionally biased region" description="Low complexity" evidence="1">
    <location>
        <begin position="386"/>
        <end position="398"/>
    </location>
</feature>
<organism evidence="2 3">
    <name type="scientific">Dichotomopilus funicola</name>
    <dbReference type="NCBI Taxonomy" id="1934379"/>
    <lineage>
        <taxon>Eukaryota</taxon>
        <taxon>Fungi</taxon>
        <taxon>Dikarya</taxon>
        <taxon>Ascomycota</taxon>
        <taxon>Pezizomycotina</taxon>
        <taxon>Sordariomycetes</taxon>
        <taxon>Sordariomycetidae</taxon>
        <taxon>Sordariales</taxon>
        <taxon>Chaetomiaceae</taxon>
        <taxon>Dichotomopilus</taxon>
    </lineage>
</organism>
<protein>
    <recommendedName>
        <fullName evidence="4">Protein kinase domain-containing protein</fullName>
    </recommendedName>
</protein>
<evidence type="ECO:0008006" key="4">
    <source>
        <dbReference type="Google" id="ProtNLM"/>
    </source>
</evidence>
<dbReference type="EMBL" id="MU853564">
    <property type="protein sequence ID" value="KAK4145984.1"/>
    <property type="molecule type" value="Genomic_DNA"/>
</dbReference>
<accession>A0AAN6V7P7</accession>
<name>A0AAN6V7P7_9PEZI</name>
<keyword evidence="3" id="KW-1185">Reference proteome</keyword>
<dbReference type="AlphaFoldDB" id="A0AAN6V7P7"/>
<feature type="region of interest" description="Disordered" evidence="1">
    <location>
        <begin position="381"/>
        <end position="448"/>
    </location>
</feature>
<evidence type="ECO:0000313" key="3">
    <source>
        <dbReference type="Proteomes" id="UP001302676"/>
    </source>
</evidence>